<dbReference type="RefSeq" id="WP_202104285.1">
    <property type="nucleotide sequence ID" value="NZ_JAERTY010000010.1"/>
</dbReference>
<dbReference type="InterPro" id="IPR014284">
    <property type="entry name" value="RNA_pol_sigma-70_dom"/>
</dbReference>
<comment type="similarity">
    <text evidence="1">Belongs to the sigma-70 factor family. ECF subfamily.</text>
</comment>
<dbReference type="InterPro" id="IPR039425">
    <property type="entry name" value="RNA_pol_sigma-70-like"/>
</dbReference>
<evidence type="ECO:0000313" key="6">
    <source>
        <dbReference type="EMBL" id="MBL1410591.1"/>
    </source>
</evidence>
<dbReference type="Gene3D" id="1.10.10.10">
    <property type="entry name" value="Winged helix-like DNA-binding domain superfamily/Winged helix DNA-binding domain"/>
    <property type="match status" value="1"/>
</dbReference>
<dbReference type="PROSITE" id="PS00622">
    <property type="entry name" value="HTH_LUXR_1"/>
    <property type="match status" value="1"/>
</dbReference>
<dbReference type="SUPFAM" id="SSF88946">
    <property type="entry name" value="Sigma2 domain of RNA polymerase sigma factors"/>
    <property type="match status" value="1"/>
</dbReference>
<keyword evidence="3" id="KW-0731">Sigma factor</keyword>
<dbReference type="InterPro" id="IPR013324">
    <property type="entry name" value="RNA_pol_sigma_r3/r4-like"/>
</dbReference>
<evidence type="ECO:0000256" key="3">
    <source>
        <dbReference type="ARBA" id="ARBA00023082"/>
    </source>
</evidence>
<keyword evidence="4" id="KW-0804">Transcription</keyword>
<evidence type="ECO:0000313" key="7">
    <source>
        <dbReference type="Proteomes" id="UP000625283"/>
    </source>
</evidence>
<dbReference type="PANTHER" id="PTHR43133:SF46">
    <property type="entry name" value="RNA POLYMERASE SIGMA-70 FACTOR ECF SUBFAMILY"/>
    <property type="match status" value="1"/>
</dbReference>
<evidence type="ECO:0000259" key="5">
    <source>
        <dbReference type="PROSITE" id="PS00622"/>
    </source>
</evidence>
<proteinExistence type="inferred from homology"/>
<evidence type="ECO:0000256" key="1">
    <source>
        <dbReference type="ARBA" id="ARBA00010641"/>
    </source>
</evidence>
<dbReference type="InterPro" id="IPR013325">
    <property type="entry name" value="RNA_pol_sigma_r2"/>
</dbReference>
<reference evidence="6 7" key="1">
    <citation type="submission" date="2021-01" db="EMBL/GenBank/DDBJ databases">
        <title>C459-1 draft genome sequence.</title>
        <authorList>
            <person name="Zhang X.-F."/>
        </authorList>
    </citation>
    <scope>NUCLEOTIDE SEQUENCE [LARGE SCALE GENOMIC DNA]</scope>
    <source>
        <strain evidence="7">C459-1</strain>
    </source>
</reference>
<evidence type="ECO:0000256" key="2">
    <source>
        <dbReference type="ARBA" id="ARBA00023015"/>
    </source>
</evidence>
<comment type="caution">
    <text evidence="6">The sequence shown here is derived from an EMBL/GenBank/DDBJ whole genome shotgun (WGS) entry which is preliminary data.</text>
</comment>
<dbReference type="Proteomes" id="UP000625283">
    <property type="component" value="Unassembled WGS sequence"/>
</dbReference>
<dbReference type="NCBIfam" id="TIGR02937">
    <property type="entry name" value="sigma70-ECF"/>
    <property type="match status" value="1"/>
</dbReference>
<keyword evidence="2" id="KW-0805">Transcription regulation</keyword>
<dbReference type="PANTHER" id="PTHR43133">
    <property type="entry name" value="RNA POLYMERASE ECF-TYPE SIGMA FACTO"/>
    <property type="match status" value="1"/>
</dbReference>
<dbReference type="InterPro" id="IPR013249">
    <property type="entry name" value="RNA_pol_sigma70_r4_t2"/>
</dbReference>
<dbReference type="EMBL" id="JAERTY010000010">
    <property type="protein sequence ID" value="MBL1410591.1"/>
    <property type="molecule type" value="Genomic_DNA"/>
</dbReference>
<name>A0ABS1R9T5_9SPHI</name>
<evidence type="ECO:0000256" key="4">
    <source>
        <dbReference type="ARBA" id="ARBA00023163"/>
    </source>
</evidence>
<dbReference type="Gene3D" id="1.10.1740.10">
    <property type="match status" value="1"/>
</dbReference>
<feature type="domain" description="HTH luxR-type" evidence="5">
    <location>
        <begin position="145"/>
        <end position="172"/>
    </location>
</feature>
<dbReference type="InterPro" id="IPR007627">
    <property type="entry name" value="RNA_pol_sigma70_r2"/>
</dbReference>
<dbReference type="Pfam" id="PF08281">
    <property type="entry name" value="Sigma70_r4_2"/>
    <property type="match status" value="1"/>
</dbReference>
<dbReference type="InterPro" id="IPR036388">
    <property type="entry name" value="WH-like_DNA-bd_sf"/>
</dbReference>
<keyword evidence="7" id="KW-1185">Reference proteome</keyword>
<protein>
    <submittedName>
        <fullName evidence="6">Sigma-70 family RNA polymerase sigma factor</fullName>
    </submittedName>
</protein>
<gene>
    <name evidence="6" type="ORF">JKG61_17670</name>
</gene>
<accession>A0ABS1R9T5</accession>
<dbReference type="Pfam" id="PF04542">
    <property type="entry name" value="Sigma70_r2"/>
    <property type="match status" value="1"/>
</dbReference>
<dbReference type="InterPro" id="IPR000792">
    <property type="entry name" value="Tscrpt_reg_LuxR_C"/>
</dbReference>
<organism evidence="6 7">
    <name type="scientific">Sphingobacterium faecale</name>
    <dbReference type="NCBI Taxonomy" id="2803775"/>
    <lineage>
        <taxon>Bacteria</taxon>
        <taxon>Pseudomonadati</taxon>
        <taxon>Bacteroidota</taxon>
        <taxon>Sphingobacteriia</taxon>
        <taxon>Sphingobacteriales</taxon>
        <taxon>Sphingobacteriaceae</taxon>
        <taxon>Sphingobacterium</taxon>
    </lineage>
</organism>
<dbReference type="SUPFAM" id="SSF88659">
    <property type="entry name" value="Sigma3 and sigma4 domains of RNA polymerase sigma factors"/>
    <property type="match status" value="1"/>
</dbReference>
<sequence length="197" mass="23572">MGQTEIKRLMQLVEQSPVEAFNLVFEKYWEGLYRVACRKVNDNEIAKDVVQEVFIAFWDFLPRLSLCDKIEGYLYSVLRNQIFKLYEKDEVRLRYAMNYVKEEHALEESPQEKFLNRELEGVVHEEIQRMPERMQLIYQLKSKEGYTVKRIAEELGLSEQTVKNQLYNANERLRQRITKYGMLMIITGNLLLLYQSN</sequence>